<feature type="chain" id="PRO_5025589679" evidence="1">
    <location>
        <begin position="20"/>
        <end position="235"/>
    </location>
</feature>
<feature type="signal peptide" evidence="1">
    <location>
        <begin position="1"/>
        <end position="19"/>
    </location>
</feature>
<dbReference type="Proteomes" id="UP000799440">
    <property type="component" value="Unassembled WGS sequence"/>
</dbReference>
<evidence type="ECO:0000313" key="3">
    <source>
        <dbReference type="Proteomes" id="UP000799440"/>
    </source>
</evidence>
<dbReference type="EMBL" id="MU006563">
    <property type="protein sequence ID" value="KAF2750761.1"/>
    <property type="molecule type" value="Genomic_DNA"/>
</dbReference>
<keyword evidence="1" id="KW-0732">Signal</keyword>
<dbReference type="OrthoDB" id="2349272at2759"/>
<organism evidence="2 3">
    <name type="scientific">Sporormia fimetaria CBS 119925</name>
    <dbReference type="NCBI Taxonomy" id="1340428"/>
    <lineage>
        <taxon>Eukaryota</taxon>
        <taxon>Fungi</taxon>
        <taxon>Dikarya</taxon>
        <taxon>Ascomycota</taxon>
        <taxon>Pezizomycotina</taxon>
        <taxon>Dothideomycetes</taxon>
        <taxon>Pleosporomycetidae</taxon>
        <taxon>Pleosporales</taxon>
        <taxon>Sporormiaceae</taxon>
        <taxon>Sporormia</taxon>
    </lineage>
</organism>
<reference evidence="2" key="1">
    <citation type="journal article" date="2020" name="Stud. Mycol.">
        <title>101 Dothideomycetes genomes: a test case for predicting lifestyles and emergence of pathogens.</title>
        <authorList>
            <person name="Haridas S."/>
            <person name="Albert R."/>
            <person name="Binder M."/>
            <person name="Bloem J."/>
            <person name="Labutti K."/>
            <person name="Salamov A."/>
            <person name="Andreopoulos B."/>
            <person name="Baker S."/>
            <person name="Barry K."/>
            <person name="Bills G."/>
            <person name="Bluhm B."/>
            <person name="Cannon C."/>
            <person name="Castanera R."/>
            <person name="Culley D."/>
            <person name="Daum C."/>
            <person name="Ezra D."/>
            <person name="Gonzalez J."/>
            <person name="Henrissat B."/>
            <person name="Kuo A."/>
            <person name="Liang C."/>
            <person name="Lipzen A."/>
            <person name="Lutzoni F."/>
            <person name="Magnuson J."/>
            <person name="Mondo S."/>
            <person name="Nolan M."/>
            <person name="Ohm R."/>
            <person name="Pangilinan J."/>
            <person name="Park H.-J."/>
            <person name="Ramirez L."/>
            <person name="Alfaro M."/>
            <person name="Sun H."/>
            <person name="Tritt A."/>
            <person name="Yoshinaga Y."/>
            <person name="Zwiers L.-H."/>
            <person name="Turgeon B."/>
            <person name="Goodwin S."/>
            <person name="Spatafora J."/>
            <person name="Crous P."/>
            <person name="Grigoriev I."/>
        </authorList>
    </citation>
    <scope>NUCLEOTIDE SEQUENCE</scope>
    <source>
        <strain evidence="2">CBS 119925</strain>
    </source>
</reference>
<sequence length="235" mass="26177">MHTLTPALLLFLQASLGLATPTPLKRRDTPKALTAEVLEDILDKIAVTGCTADPAGECRTNKQAAAPIAASFEKYNIASCGEQAALVSLMLFESDSFKSNKNHFPGRLGQGTRNMQMYDYNVEYARHLYGEDSNWGPVVENIVRWVKEDEEGKPEGYESKHRHTMLELVWGDSTSFASAAWYYNGKCDEAVKTALKAADDDDESAYEAYLVKCIETEVTEERMKGWKKAVEAMCD</sequence>
<protein>
    <submittedName>
        <fullName evidence="2">Uncharacterized protein</fullName>
    </submittedName>
</protein>
<name>A0A6A6VNH1_9PLEO</name>
<keyword evidence="3" id="KW-1185">Reference proteome</keyword>
<gene>
    <name evidence="2" type="ORF">M011DRAFT_523723</name>
</gene>
<evidence type="ECO:0000256" key="1">
    <source>
        <dbReference type="SAM" id="SignalP"/>
    </source>
</evidence>
<accession>A0A6A6VNH1</accession>
<proteinExistence type="predicted"/>
<dbReference type="AlphaFoldDB" id="A0A6A6VNH1"/>
<evidence type="ECO:0000313" key="2">
    <source>
        <dbReference type="EMBL" id="KAF2750761.1"/>
    </source>
</evidence>